<keyword evidence="3" id="KW-1185">Reference proteome</keyword>
<dbReference type="InParanoid" id="A0A0D0DZD2"/>
<reference evidence="2 3" key="1">
    <citation type="submission" date="2014-04" db="EMBL/GenBank/DDBJ databases">
        <authorList>
            <consortium name="DOE Joint Genome Institute"/>
            <person name="Kuo A."/>
            <person name="Kohler A."/>
            <person name="Jargeat P."/>
            <person name="Nagy L.G."/>
            <person name="Floudas D."/>
            <person name="Copeland A."/>
            <person name="Barry K.W."/>
            <person name="Cichocki N."/>
            <person name="Veneault-Fourrey C."/>
            <person name="LaButti K."/>
            <person name="Lindquist E.A."/>
            <person name="Lipzen A."/>
            <person name="Lundell T."/>
            <person name="Morin E."/>
            <person name="Murat C."/>
            <person name="Sun H."/>
            <person name="Tunlid A."/>
            <person name="Henrissat B."/>
            <person name="Grigoriev I.V."/>
            <person name="Hibbett D.S."/>
            <person name="Martin F."/>
            <person name="Nordberg H.P."/>
            <person name="Cantor M.N."/>
            <person name="Hua S.X."/>
        </authorList>
    </citation>
    <scope>NUCLEOTIDE SEQUENCE [LARGE SCALE GENOMIC DNA]</scope>
    <source>
        <strain evidence="2 3">Ve08.2h10</strain>
    </source>
</reference>
<reference evidence="3" key="2">
    <citation type="submission" date="2015-01" db="EMBL/GenBank/DDBJ databases">
        <title>Evolutionary Origins and Diversification of the Mycorrhizal Mutualists.</title>
        <authorList>
            <consortium name="DOE Joint Genome Institute"/>
            <consortium name="Mycorrhizal Genomics Consortium"/>
            <person name="Kohler A."/>
            <person name="Kuo A."/>
            <person name="Nagy L.G."/>
            <person name="Floudas D."/>
            <person name="Copeland A."/>
            <person name="Barry K.W."/>
            <person name="Cichocki N."/>
            <person name="Veneault-Fourrey C."/>
            <person name="LaButti K."/>
            <person name="Lindquist E.A."/>
            <person name="Lipzen A."/>
            <person name="Lundell T."/>
            <person name="Morin E."/>
            <person name="Murat C."/>
            <person name="Riley R."/>
            <person name="Ohm R."/>
            <person name="Sun H."/>
            <person name="Tunlid A."/>
            <person name="Henrissat B."/>
            <person name="Grigoriev I.V."/>
            <person name="Hibbett D.S."/>
            <person name="Martin F."/>
        </authorList>
    </citation>
    <scope>NUCLEOTIDE SEQUENCE [LARGE SCALE GENOMIC DNA]</scope>
    <source>
        <strain evidence="3">Ve08.2h10</strain>
    </source>
</reference>
<evidence type="ECO:0000256" key="1">
    <source>
        <dbReference type="SAM" id="MobiDB-lite"/>
    </source>
</evidence>
<evidence type="ECO:0000313" key="3">
    <source>
        <dbReference type="Proteomes" id="UP000054538"/>
    </source>
</evidence>
<gene>
    <name evidence="2" type="ORF">PAXRUDRAFT_147488</name>
</gene>
<proteinExistence type="predicted"/>
<dbReference type="HOGENOM" id="CLU_2758548_0_0_1"/>
<feature type="region of interest" description="Disordered" evidence="1">
    <location>
        <begin position="1"/>
        <end position="20"/>
    </location>
</feature>
<dbReference type="AlphaFoldDB" id="A0A0D0DZD2"/>
<dbReference type="OrthoDB" id="2682078at2759"/>
<sequence>MNTTTTNPLTTEPQTKNHTSADIHHFFKKCKGQETICMHCMNMKEEDPDHFPLDRMYTYSQNTSNTSLCG</sequence>
<evidence type="ECO:0000313" key="2">
    <source>
        <dbReference type="EMBL" id="KIK92379.1"/>
    </source>
</evidence>
<dbReference type="EMBL" id="KN825286">
    <property type="protein sequence ID" value="KIK92379.1"/>
    <property type="molecule type" value="Genomic_DNA"/>
</dbReference>
<dbReference type="Proteomes" id="UP000054538">
    <property type="component" value="Unassembled WGS sequence"/>
</dbReference>
<accession>A0A0D0DZD2</accession>
<feature type="compositionally biased region" description="Low complexity" evidence="1">
    <location>
        <begin position="1"/>
        <end position="14"/>
    </location>
</feature>
<organism evidence="2 3">
    <name type="scientific">Paxillus rubicundulus Ve08.2h10</name>
    <dbReference type="NCBI Taxonomy" id="930991"/>
    <lineage>
        <taxon>Eukaryota</taxon>
        <taxon>Fungi</taxon>
        <taxon>Dikarya</taxon>
        <taxon>Basidiomycota</taxon>
        <taxon>Agaricomycotina</taxon>
        <taxon>Agaricomycetes</taxon>
        <taxon>Agaricomycetidae</taxon>
        <taxon>Boletales</taxon>
        <taxon>Paxilineae</taxon>
        <taxon>Paxillaceae</taxon>
        <taxon>Paxillus</taxon>
    </lineage>
</organism>
<name>A0A0D0DZD2_9AGAM</name>
<protein>
    <submittedName>
        <fullName evidence="2">Uncharacterized protein</fullName>
    </submittedName>
</protein>